<dbReference type="PANTHER" id="PTHR36449">
    <property type="entry name" value="ACETYLTRANSFERASE-RELATED"/>
    <property type="match status" value="1"/>
</dbReference>
<evidence type="ECO:0000313" key="9">
    <source>
        <dbReference type="Proteomes" id="UP000276260"/>
    </source>
</evidence>
<dbReference type="InterPro" id="IPR000182">
    <property type="entry name" value="GNAT_dom"/>
</dbReference>
<evidence type="ECO:0000259" key="7">
    <source>
        <dbReference type="PROSITE" id="PS51186"/>
    </source>
</evidence>
<dbReference type="CDD" id="cd04301">
    <property type="entry name" value="NAT_SF"/>
    <property type="match status" value="1"/>
</dbReference>
<reference evidence="8 9" key="1">
    <citation type="submission" date="2018-11" db="EMBL/GenBank/DDBJ databases">
        <title>Draft genome analysis of Rheinheimera mesophila isolated from an industrial waste site.</title>
        <authorList>
            <person name="Yu Q."/>
            <person name="Qi Y."/>
            <person name="Zhang H."/>
            <person name="Lu Y."/>
            <person name="Pu J."/>
        </authorList>
    </citation>
    <scope>NUCLEOTIDE SEQUENCE [LARGE SCALE GENOMIC DNA]</scope>
    <source>
        <strain evidence="8 9">IITR13</strain>
    </source>
</reference>
<keyword evidence="5" id="KW-0012">Acyltransferase</keyword>
<evidence type="ECO:0000256" key="2">
    <source>
        <dbReference type="ARBA" id="ARBA00022491"/>
    </source>
</evidence>
<keyword evidence="3" id="KW-1277">Toxin-antitoxin system</keyword>
<proteinExistence type="inferred from homology"/>
<keyword evidence="9" id="KW-1185">Reference proteome</keyword>
<evidence type="ECO:0000313" key="8">
    <source>
        <dbReference type="EMBL" id="RRJ22720.1"/>
    </source>
</evidence>
<name>A0A3P3QQI1_9GAMM</name>
<dbReference type="GO" id="GO:0016747">
    <property type="term" value="F:acyltransferase activity, transferring groups other than amino-acyl groups"/>
    <property type="evidence" value="ECO:0007669"/>
    <property type="project" value="InterPro"/>
</dbReference>
<protein>
    <submittedName>
        <fullName evidence="8">GNAT family N-acetyltransferase</fullName>
    </submittedName>
</protein>
<evidence type="ECO:0000256" key="5">
    <source>
        <dbReference type="ARBA" id="ARBA00023315"/>
    </source>
</evidence>
<organism evidence="8 9">
    <name type="scientific">Rheinheimera mesophila</name>
    <dbReference type="NCBI Taxonomy" id="1547515"/>
    <lineage>
        <taxon>Bacteria</taxon>
        <taxon>Pseudomonadati</taxon>
        <taxon>Pseudomonadota</taxon>
        <taxon>Gammaproteobacteria</taxon>
        <taxon>Chromatiales</taxon>
        <taxon>Chromatiaceae</taxon>
        <taxon>Rheinheimera</taxon>
    </lineage>
</organism>
<dbReference type="RefSeq" id="WP_046520498.1">
    <property type="nucleotide sequence ID" value="NZ_LAVS01000040.1"/>
</dbReference>
<evidence type="ECO:0000256" key="4">
    <source>
        <dbReference type="ARBA" id="ARBA00022679"/>
    </source>
</evidence>
<evidence type="ECO:0000256" key="1">
    <source>
        <dbReference type="ARBA" id="ARBA00009342"/>
    </source>
</evidence>
<evidence type="ECO:0000256" key="3">
    <source>
        <dbReference type="ARBA" id="ARBA00022649"/>
    </source>
</evidence>
<comment type="caution">
    <text evidence="8">The sequence shown here is derived from an EMBL/GenBank/DDBJ whole genome shotgun (WGS) entry which is preliminary data.</text>
</comment>
<dbReference type="Pfam" id="PF13508">
    <property type="entry name" value="Acetyltransf_7"/>
    <property type="match status" value="1"/>
</dbReference>
<gene>
    <name evidence="8" type="ORF">EIK76_01135</name>
</gene>
<comment type="catalytic activity">
    <reaction evidence="6">
        <text>glycyl-tRNA(Gly) + acetyl-CoA = N-acetylglycyl-tRNA(Gly) + CoA + H(+)</text>
        <dbReference type="Rhea" id="RHEA:81867"/>
        <dbReference type="Rhea" id="RHEA-COMP:9683"/>
        <dbReference type="Rhea" id="RHEA-COMP:19766"/>
        <dbReference type="ChEBI" id="CHEBI:15378"/>
        <dbReference type="ChEBI" id="CHEBI:57287"/>
        <dbReference type="ChEBI" id="CHEBI:57288"/>
        <dbReference type="ChEBI" id="CHEBI:78522"/>
        <dbReference type="ChEBI" id="CHEBI:232036"/>
    </reaction>
</comment>
<dbReference type="OrthoDB" id="9799147at2"/>
<sequence length="166" mass="18467">MIEQQNLIIRPLDGQHKRAAFTCGTPSLDQYIQKQAGQDIKRHVSRVFIASTQQLPNEIVGYYTLSSMSIELSQLPPEITKKLPRYPVPAALIGRLAVSQNAQGQGVGKMLLVDAIKRTMAVSQDIAIYSMVVDAIDQNAQAFYEKFGFTQLNTSSNRLFLPLQTI</sequence>
<dbReference type="PROSITE" id="PS51186">
    <property type="entry name" value="GNAT"/>
    <property type="match status" value="1"/>
</dbReference>
<dbReference type="EMBL" id="RRCF01000001">
    <property type="protein sequence ID" value="RRJ22720.1"/>
    <property type="molecule type" value="Genomic_DNA"/>
</dbReference>
<evidence type="ECO:0000256" key="6">
    <source>
        <dbReference type="ARBA" id="ARBA00049880"/>
    </source>
</evidence>
<dbReference type="InterPro" id="IPR016181">
    <property type="entry name" value="Acyl_CoA_acyltransferase"/>
</dbReference>
<dbReference type="Proteomes" id="UP000276260">
    <property type="component" value="Unassembled WGS sequence"/>
</dbReference>
<comment type="similarity">
    <text evidence="1">Belongs to the acetyltransferase family. GNAT subfamily.</text>
</comment>
<accession>A0A3P3QQI1</accession>
<dbReference type="AlphaFoldDB" id="A0A3P3QQI1"/>
<dbReference type="PANTHER" id="PTHR36449:SF1">
    <property type="entry name" value="ACETYLTRANSFERASE"/>
    <property type="match status" value="1"/>
</dbReference>
<dbReference type="SUPFAM" id="SSF55729">
    <property type="entry name" value="Acyl-CoA N-acyltransferases (Nat)"/>
    <property type="match status" value="1"/>
</dbReference>
<keyword evidence="4 8" id="KW-0808">Transferase</keyword>
<dbReference type="Gene3D" id="3.40.630.30">
    <property type="match status" value="1"/>
</dbReference>
<feature type="domain" description="N-acetyltransferase" evidence="7">
    <location>
        <begin position="7"/>
        <end position="166"/>
    </location>
</feature>
<keyword evidence="2" id="KW-0678">Repressor</keyword>